<dbReference type="OMA" id="WWTFEIV"/>
<reference evidence="4 6" key="1">
    <citation type="submission" date="2015-02" db="EMBL/GenBank/DDBJ databases">
        <authorList>
            <person name="Chooi Y.-H."/>
        </authorList>
    </citation>
    <scope>NUCLEOTIDE SEQUENCE [LARGE SCALE GENOMIC DNA]</scope>
    <source>
        <strain evidence="4">E3</strain>
    </source>
</reference>
<keyword evidence="6" id="KW-1185">Reference proteome</keyword>
<dbReference type="STRING" id="37360.A0A0G4ISF7"/>
<dbReference type="NCBIfam" id="TIGR00797">
    <property type="entry name" value="matE"/>
    <property type="match status" value="1"/>
</dbReference>
<keyword evidence="3" id="KW-0472">Membrane</keyword>
<gene>
    <name evidence="4" type="ORF">PBRA_006289</name>
    <name evidence="5" type="ORF">PLBR_LOCUS2471</name>
</gene>
<dbReference type="PANTHER" id="PTHR11206">
    <property type="entry name" value="MULTIDRUG RESISTANCE PROTEIN"/>
    <property type="match status" value="1"/>
</dbReference>
<sequence length="541" mass="58794">MGHGAGWQKTNERPGRSGRGAAGWLGAVRTAQARAARPTHSCLGGGAIQQQVLRARPMYPQPVAQLGLTSPLLAGDEPVAYRSELSTLIRVGWPVGFSSFCRMIMAVTDISVLGHLQGGTEYLAAAAMSYVVMDVTGTFPSTAADALNALCSQAYGAQNYRLVGQWLQIGLIITTLMCVPVMVCWMFTGDILLWLGAPPHIASLANEYAFWSIWGLIPNEVYYAVRQYFQAQGIVLPQLYNNMAFVAVNLVLNVVFVHGIGSWPGLGFVGSAIATSVSRTLQPLVFITYAGAWKGLHRQTWPDTSIVYWFTRRDVAEYFRQTLPTMIGNAIEQWQMEVVTLMAASLGVVDVATQSAVFNVFFALHCFSFGLAKATTCRVGYHLGANHPTNAMRSARVSLLVSVVLGGLVGLALLAMRNVIGHLFSNDPAVWQDMSALMFVLSISYVGVSVLISLESILFGQGRPMPVAVLGCLCTWGMSLPLAYVFAFKWHLYLAGLWTGLSVGYLAFVVVAAVVVYRTDWDECARRAVLRSNGGTHRCQQ</sequence>
<dbReference type="Proteomes" id="UP000290189">
    <property type="component" value="Unassembled WGS sequence"/>
</dbReference>
<dbReference type="Proteomes" id="UP000039324">
    <property type="component" value="Unassembled WGS sequence"/>
</dbReference>
<dbReference type="EMBL" id="CDSF01000083">
    <property type="protein sequence ID" value="CEO98175.1"/>
    <property type="molecule type" value="Genomic_DNA"/>
</dbReference>
<feature type="transmembrane region" description="Helical" evidence="3">
    <location>
        <begin position="436"/>
        <end position="460"/>
    </location>
</feature>
<dbReference type="EMBL" id="OVEO01000003">
    <property type="protein sequence ID" value="SPQ95256.1"/>
    <property type="molecule type" value="Genomic_DNA"/>
</dbReference>
<feature type="transmembrane region" description="Helical" evidence="3">
    <location>
        <begin position="467"/>
        <end position="487"/>
    </location>
</feature>
<evidence type="ECO:0000313" key="7">
    <source>
        <dbReference type="Proteomes" id="UP000290189"/>
    </source>
</evidence>
<evidence type="ECO:0008006" key="8">
    <source>
        <dbReference type="Google" id="ProtNLM"/>
    </source>
</evidence>
<evidence type="ECO:0000256" key="3">
    <source>
        <dbReference type="SAM" id="Phobius"/>
    </source>
</evidence>
<evidence type="ECO:0000256" key="2">
    <source>
        <dbReference type="SAM" id="MobiDB-lite"/>
    </source>
</evidence>
<dbReference type="OrthoDB" id="2126698at2759"/>
<keyword evidence="3" id="KW-1133">Transmembrane helix</keyword>
<dbReference type="GO" id="GO:0016020">
    <property type="term" value="C:membrane"/>
    <property type="evidence" value="ECO:0007669"/>
    <property type="project" value="InterPro"/>
</dbReference>
<keyword evidence="5" id="KW-0496">Mitochondrion</keyword>
<keyword evidence="3" id="KW-0812">Transmembrane</keyword>
<feature type="region of interest" description="Disordered" evidence="2">
    <location>
        <begin position="1"/>
        <end position="22"/>
    </location>
</feature>
<evidence type="ECO:0000313" key="5">
    <source>
        <dbReference type="EMBL" id="SPQ95256.1"/>
    </source>
</evidence>
<protein>
    <recommendedName>
        <fullName evidence="8">Protein DETOXIFICATION</fullName>
    </recommendedName>
</protein>
<feature type="transmembrane region" description="Helical" evidence="3">
    <location>
        <begin position="493"/>
        <end position="517"/>
    </location>
</feature>
<proteinExistence type="inferred from homology"/>
<reference evidence="5 7" key="2">
    <citation type="submission" date="2018-03" db="EMBL/GenBank/DDBJ databases">
        <authorList>
            <person name="Fogelqvist J."/>
        </authorList>
    </citation>
    <scope>NUCLEOTIDE SEQUENCE [LARGE SCALE GENOMIC DNA]</scope>
</reference>
<dbReference type="Pfam" id="PF01554">
    <property type="entry name" value="MatE"/>
    <property type="match status" value="2"/>
</dbReference>
<comment type="similarity">
    <text evidence="1">Belongs to the multi antimicrobial extrusion (MATE) (TC 2.A.66.1) family.</text>
</comment>
<name>A0A0G4ISF7_PLABS</name>
<feature type="transmembrane region" description="Helical" evidence="3">
    <location>
        <begin position="166"/>
        <end position="188"/>
    </location>
</feature>
<dbReference type="GO" id="GO:0042910">
    <property type="term" value="F:xenobiotic transmembrane transporter activity"/>
    <property type="evidence" value="ECO:0007669"/>
    <property type="project" value="InterPro"/>
</dbReference>
<feature type="transmembrane region" description="Helical" evidence="3">
    <location>
        <begin position="208"/>
        <end position="225"/>
    </location>
</feature>
<dbReference type="AlphaFoldDB" id="A0A0G4ISF7"/>
<geneLocation type="mitochondrion" evidence="5"/>
<feature type="transmembrane region" description="Helical" evidence="3">
    <location>
        <begin position="397"/>
        <end position="416"/>
    </location>
</feature>
<dbReference type="GO" id="GO:0015297">
    <property type="term" value="F:antiporter activity"/>
    <property type="evidence" value="ECO:0007669"/>
    <property type="project" value="InterPro"/>
</dbReference>
<evidence type="ECO:0000313" key="4">
    <source>
        <dbReference type="EMBL" id="CEO98175.1"/>
    </source>
</evidence>
<evidence type="ECO:0000313" key="6">
    <source>
        <dbReference type="Proteomes" id="UP000039324"/>
    </source>
</evidence>
<organism evidence="4 6">
    <name type="scientific">Plasmodiophora brassicae</name>
    <name type="common">Clubroot disease agent</name>
    <dbReference type="NCBI Taxonomy" id="37360"/>
    <lineage>
        <taxon>Eukaryota</taxon>
        <taxon>Sar</taxon>
        <taxon>Rhizaria</taxon>
        <taxon>Endomyxa</taxon>
        <taxon>Phytomyxea</taxon>
        <taxon>Plasmodiophorida</taxon>
        <taxon>Plasmodiophoridae</taxon>
        <taxon>Plasmodiophora</taxon>
    </lineage>
</organism>
<evidence type="ECO:0000256" key="1">
    <source>
        <dbReference type="ARBA" id="ARBA00010199"/>
    </source>
</evidence>
<dbReference type="InterPro" id="IPR002528">
    <property type="entry name" value="MATE_fam"/>
</dbReference>
<accession>A0A0G4ISF7</accession>
<feature type="transmembrane region" description="Helical" evidence="3">
    <location>
        <begin position="239"/>
        <end position="260"/>
    </location>
</feature>